<dbReference type="RefSeq" id="WP_240100176.1">
    <property type="nucleotide sequence ID" value="NZ_JAJSON010000025.1"/>
</dbReference>
<comment type="caution">
    <text evidence="9">The sequence shown here is derived from an EMBL/GenBank/DDBJ whole genome shotgun (WGS) entry which is preliminary data.</text>
</comment>
<dbReference type="InterPro" id="IPR029486">
    <property type="entry name" value="GH97_N"/>
</dbReference>
<dbReference type="EMBL" id="JAJSON010000025">
    <property type="protein sequence ID" value="MCG9972821.1"/>
    <property type="molecule type" value="Genomic_DNA"/>
</dbReference>
<gene>
    <name evidence="9" type="ORF">LU635_14315</name>
</gene>
<dbReference type="InterPro" id="IPR017853">
    <property type="entry name" value="GH"/>
</dbReference>
<dbReference type="GO" id="GO:0030246">
    <property type="term" value="F:carbohydrate binding"/>
    <property type="evidence" value="ECO:0007669"/>
    <property type="project" value="InterPro"/>
</dbReference>
<dbReference type="PANTHER" id="PTHR35803">
    <property type="entry name" value="GLUCAN 1,4-ALPHA-GLUCOSIDASE SUSB-RELATED"/>
    <property type="match status" value="1"/>
</dbReference>
<organism evidence="9 10">
    <name type="scientific">Christiangramia crocea</name>
    <dbReference type="NCBI Taxonomy" id="2904124"/>
    <lineage>
        <taxon>Bacteria</taxon>
        <taxon>Pseudomonadati</taxon>
        <taxon>Bacteroidota</taxon>
        <taxon>Flavobacteriia</taxon>
        <taxon>Flavobacteriales</taxon>
        <taxon>Flavobacteriaceae</taxon>
        <taxon>Christiangramia</taxon>
    </lineage>
</organism>
<proteinExistence type="predicted"/>
<evidence type="ECO:0000259" key="8">
    <source>
        <dbReference type="Pfam" id="PF14509"/>
    </source>
</evidence>
<dbReference type="Gene3D" id="2.70.98.10">
    <property type="match status" value="1"/>
</dbReference>
<evidence type="ECO:0000256" key="1">
    <source>
        <dbReference type="ARBA" id="ARBA00001913"/>
    </source>
</evidence>
<feature type="domain" description="Glycosyl-hydrolase 97 N-terminal" evidence="7">
    <location>
        <begin position="33"/>
        <end position="298"/>
    </location>
</feature>
<sequence length="657" mass="74536">MTGYISIRKFYTIFIILFTSFSFSVFSQESLEIKSPDDRLKLEVNLTTSGQAFYNISLDEEIFLENSPLGMRTSIGDFSKDLKFVSSDQSVISETYEMDRAKVSKVEYNANQLISTFTNQTNDTLKVIFRLSNRDVAFSYKVIGGKNQTKIRIQEETTGFNLPDYATTYITPQALPMTGWEQTKPSYEEEYSLNGDMSKPSLNGVGYTFPALFKLAKNGWVLISETGVHGQYVGSRLGEGTSDGLYKLEFPQEGENNGIGETFPSMALPAQTPWRTITIGATLKPIVESTVAFDVVKPLYEASEDYKMGRATWSWIVWQDNSINYEDQVKYIDLASELGFEYVLIDNWWDNNIGYDRMEELVKYAESKNVDVLLWYNSNGYWNNAPQTPQDKMNRAYARKKEMQWMQDIGVKGIKVDFFGGDKQITMQLYEDILSDANDYGLGVTFHGCTLPRGWQRMFPNFVTSEAVLASENLVFRQEALDKHALNATILPFTRNAVGSMDFAPVFLNDRLSRDQQNGTIRSTTDVFELATAVLYFSPIQHFGLTPSNLDEQPEFVLDFLRNVPVTWDETIFIDGAPEKEVVIARRKGEKWYVTAVNGERKDKKVTVELPMLAGKKVQMIFDKEDGSAASKEVKINNKGRVKLEFLSEGGVLFIGN</sequence>
<dbReference type="Pfam" id="PF14509">
    <property type="entry name" value="GH97_C"/>
    <property type="match status" value="1"/>
</dbReference>
<evidence type="ECO:0000256" key="4">
    <source>
        <dbReference type="ARBA" id="ARBA00022837"/>
    </source>
</evidence>
<feature type="domain" description="Glycosyl-hydrolase 97 C-terminal oligomerisation" evidence="8">
    <location>
        <begin position="567"/>
        <end position="652"/>
    </location>
</feature>
<dbReference type="Pfam" id="PF10566">
    <property type="entry name" value="Glyco_hydro_97"/>
    <property type="match status" value="1"/>
</dbReference>
<evidence type="ECO:0000259" key="7">
    <source>
        <dbReference type="Pfam" id="PF14508"/>
    </source>
</evidence>
<dbReference type="InterPro" id="IPR019563">
    <property type="entry name" value="GH97_catalytic"/>
</dbReference>
<dbReference type="InterPro" id="IPR052720">
    <property type="entry name" value="Glycosyl_hydrolase_97"/>
</dbReference>
<dbReference type="SUPFAM" id="SSF51445">
    <property type="entry name" value="(Trans)glycosidases"/>
    <property type="match status" value="1"/>
</dbReference>
<dbReference type="InterPro" id="IPR013785">
    <property type="entry name" value="Aldolase_TIM"/>
</dbReference>
<feature type="domain" description="Glycosyl-hydrolase 97 catalytic" evidence="6">
    <location>
        <begin position="309"/>
        <end position="468"/>
    </location>
</feature>
<accession>A0A9X1UZL1</accession>
<reference evidence="9" key="1">
    <citation type="submission" date="2021-12" db="EMBL/GenBank/DDBJ databases">
        <title>Description of Gramella crocea sp. nov., a new bacterium isolated from activated sludge.</title>
        <authorList>
            <person name="Zhang X."/>
        </authorList>
    </citation>
    <scope>NUCLEOTIDE SEQUENCE</scope>
    <source>
        <strain evidence="9">YB25</strain>
    </source>
</reference>
<keyword evidence="3 9" id="KW-0378">Hydrolase</keyword>
<evidence type="ECO:0000256" key="2">
    <source>
        <dbReference type="ARBA" id="ARBA00011245"/>
    </source>
</evidence>
<evidence type="ECO:0000313" key="10">
    <source>
        <dbReference type="Proteomes" id="UP001139344"/>
    </source>
</evidence>
<dbReference type="Gene3D" id="2.60.40.1180">
    <property type="entry name" value="Golgi alpha-mannosidase II"/>
    <property type="match status" value="1"/>
</dbReference>
<name>A0A9X1UZL1_9FLAO</name>
<comment type="cofactor">
    <cofactor evidence="1">
        <name>Ca(2+)</name>
        <dbReference type="ChEBI" id="CHEBI:29108"/>
    </cofactor>
</comment>
<evidence type="ECO:0000313" key="9">
    <source>
        <dbReference type="EMBL" id="MCG9972821.1"/>
    </source>
</evidence>
<dbReference type="AlphaFoldDB" id="A0A9X1UZL1"/>
<comment type="subunit">
    <text evidence="2">Monomer.</text>
</comment>
<evidence type="ECO:0000256" key="3">
    <source>
        <dbReference type="ARBA" id="ARBA00022801"/>
    </source>
</evidence>
<evidence type="ECO:0000256" key="5">
    <source>
        <dbReference type="ARBA" id="ARBA00023295"/>
    </source>
</evidence>
<keyword evidence="4" id="KW-0106">Calcium</keyword>
<dbReference type="InterPro" id="IPR014718">
    <property type="entry name" value="GH-type_carb-bd"/>
</dbReference>
<dbReference type="PANTHER" id="PTHR35803:SF2">
    <property type="entry name" value="RETAINING ALPHA-GALACTOSIDASE"/>
    <property type="match status" value="1"/>
</dbReference>
<dbReference type="InterPro" id="IPR013780">
    <property type="entry name" value="Glyco_hydro_b"/>
</dbReference>
<keyword evidence="5" id="KW-0326">Glycosidase</keyword>
<protein>
    <submittedName>
        <fullName evidence="9">Glycoside hydrolase family 97 protein</fullName>
    </submittedName>
</protein>
<evidence type="ECO:0000259" key="6">
    <source>
        <dbReference type="Pfam" id="PF10566"/>
    </source>
</evidence>
<keyword evidence="10" id="KW-1185">Reference proteome</keyword>
<dbReference type="Gene3D" id="3.20.20.70">
    <property type="entry name" value="Aldolase class I"/>
    <property type="match status" value="1"/>
</dbReference>
<dbReference type="GO" id="GO:0016798">
    <property type="term" value="F:hydrolase activity, acting on glycosyl bonds"/>
    <property type="evidence" value="ECO:0007669"/>
    <property type="project" value="UniProtKB-KW"/>
</dbReference>
<dbReference type="InterPro" id="IPR029483">
    <property type="entry name" value="GH97_C"/>
</dbReference>
<dbReference type="Proteomes" id="UP001139344">
    <property type="component" value="Unassembled WGS sequence"/>
</dbReference>
<dbReference type="Pfam" id="PF14508">
    <property type="entry name" value="GH97_N"/>
    <property type="match status" value="1"/>
</dbReference>